<dbReference type="RefSeq" id="XP_028878020.1">
    <property type="nucleotide sequence ID" value="XM_029030723.1"/>
</dbReference>
<dbReference type="GeneID" id="39990503"/>
<feature type="region of interest" description="Disordered" evidence="1">
    <location>
        <begin position="76"/>
        <end position="281"/>
    </location>
</feature>
<keyword evidence="2" id="KW-0732">Signal</keyword>
<evidence type="ECO:0000313" key="4">
    <source>
        <dbReference type="Proteomes" id="UP000192257"/>
    </source>
</evidence>
<evidence type="ECO:0008006" key="5">
    <source>
        <dbReference type="Google" id="ProtNLM"/>
    </source>
</evidence>
<reference evidence="3 4" key="1">
    <citation type="submission" date="2017-03" db="EMBL/GenBank/DDBJ databases">
        <title>An alternative strategy for trypanosome survival in the mammalian bloodstream revealed through genome and transcriptome analysis of the ubiquitous bovine parasite Trypanosoma (Megatrypanum) theileri.</title>
        <authorList>
            <person name="Kelly S."/>
            <person name="Ivens A."/>
            <person name="Mott A."/>
            <person name="O'Neill E."/>
            <person name="Emms D."/>
            <person name="Macleod O."/>
            <person name="Voorheis P."/>
            <person name="Matthews J."/>
            <person name="Matthews K."/>
            <person name="Carrington M."/>
        </authorList>
    </citation>
    <scope>NUCLEOTIDE SEQUENCE [LARGE SCALE GENOMIC DNA]</scope>
    <source>
        <strain evidence="3">Edinburgh</strain>
    </source>
</reference>
<dbReference type="VEuPathDB" id="TriTrypDB:TM35_000531380"/>
<evidence type="ECO:0000256" key="1">
    <source>
        <dbReference type="SAM" id="MobiDB-lite"/>
    </source>
</evidence>
<feature type="compositionally biased region" description="Low complexity" evidence="1">
    <location>
        <begin position="131"/>
        <end position="147"/>
    </location>
</feature>
<feature type="compositionally biased region" description="Polar residues" evidence="1">
    <location>
        <begin position="200"/>
        <end position="228"/>
    </location>
</feature>
<keyword evidence="4" id="KW-1185">Reference proteome</keyword>
<sequence length="303" mass="30239">MQVRRVLYFLALIMSVASVCVAAEESELEEVAQHIPAPGFGVGECPPGKTGTPCKSKPGVAEAARPECVDASGNNSCPTTTTINTEDNCGDGSKPPCQPPAHKGQKTTTTKIPEHNDKGPSVDLGPGGVAGDAAGAPPGTGVAPAAGHDASTSSTEEENHDKNPVQGEADPAAPAPAKETGGLNAGDGDAASSEKGTAGGSATNAESTAQQPSSSTNTVTESVGSSDPSTEKESTSVESGSPSTEEGKVGSTETTTTTTTLLPETVNNKKGDADSSSSISSSVWMRTAAPLLIVVVLFSATVY</sequence>
<evidence type="ECO:0000256" key="2">
    <source>
        <dbReference type="SAM" id="SignalP"/>
    </source>
</evidence>
<feature type="signal peptide" evidence="2">
    <location>
        <begin position="1"/>
        <end position="22"/>
    </location>
</feature>
<name>A0A1X0NGP6_9TRYP</name>
<accession>A0A1X0NGP6</accession>
<feature type="chain" id="PRO_5012687676" description="Mucin-associated surface protein (MASP)" evidence="2">
    <location>
        <begin position="23"/>
        <end position="303"/>
    </location>
</feature>
<evidence type="ECO:0000313" key="3">
    <source>
        <dbReference type="EMBL" id="ORC83954.1"/>
    </source>
</evidence>
<organism evidence="3 4">
    <name type="scientific">Trypanosoma theileri</name>
    <dbReference type="NCBI Taxonomy" id="67003"/>
    <lineage>
        <taxon>Eukaryota</taxon>
        <taxon>Discoba</taxon>
        <taxon>Euglenozoa</taxon>
        <taxon>Kinetoplastea</taxon>
        <taxon>Metakinetoplastina</taxon>
        <taxon>Trypanosomatida</taxon>
        <taxon>Trypanosomatidae</taxon>
        <taxon>Trypanosoma</taxon>
    </lineage>
</organism>
<dbReference type="AlphaFoldDB" id="A0A1X0NGP6"/>
<comment type="caution">
    <text evidence="3">The sequence shown here is derived from an EMBL/GenBank/DDBJ whole genome shotgun (WGS) entry which is preliminary data.</text>
</comment>
<protein>
    <recommendedName>
        <fullName evidence="5">Mucin-associated surface protein (MASP)</fullName>
    </recommendedName>
</protein>
<proteinExistence type="predicted"/>
<gene>
    <name evidence="3" type="ORF">TM35_000531380</name>
</gene>
<dbReference type="EMBL" id="NBCO01000053">
    <property type="protein sequence ID" value="ORC83954.1"/>
    <property type="molecule type" value="Genomic_DNA"/>
</dbReference>
<feature type="compositionally biased region" description="Low complexity" evidence="1">
    <location>
        <begin position="252"/>
        <end position="265"/>
    </location>
</feature>
<feature type="compositionally biased region" description="Polar residues" evidence="1">
    <location>
        <begin position="76"/>
        <end position="87"/>
    </location>
</feature>
<dbReference type="Proteomes" id="UP000192257">
    <property type="component" value="Unassembled WGS sequence"/>
</dbReference>